<dbReference type="Proteomes" id="UP000604825">
    <property type="component" value="Unassembled WGS sequence"/>
</dbReference>
<sequence length="296" mass="30865">MQGFRQANAYLDEAVMENKPKKLDGLTTSHGTQGWRSWRSVARAQGQHRLAPWQLLRHHAATDACVSARWQWVAAGVGEPFGASWAWAPGSGRMRIVRSVREETARATWRPPAWRGGGSTFEGTDDGDPPGSVLWLRRIESCSKVARPGTSQRGEENAPRVREPQPVLAALRVRGRPRDGGGAIGGRRQGSRAPPEPRPTGAPARHRPPCPPGSRLAVAAPAGTAPAGAAPSIGRRAPEPQPPHSSPATAPPPRSGATPAPAGAAPAPPPLSRAAGSRPAVAAPAGGEATLGPAQQ</sequence>
<proteinExistence type="predicted"/>
<accession>A0A811RDZ5</accession>
<feature type="compositionally biased region" description="Low complexity" evidence="1">
    <location>
        <begin position="217"/>
        <end position="231"/>
    </location>
</feature>
<feature type="region of interest" description="Disordered" evidence="1">
    <location>
        <begin position="145"/>
        <end position="296"/>
    </location>
</feature>
<reference evidence="2" key="1">
    <citation type="submission" date="2020-10" db="EMBL/GenBank/DDBJ databases">
        <authorList>
            <person name="Han B."/>
            <person name="Lu T."/>
            <person name="Zhao Q."/>
            <person name="Huang X."/>
            <person name="Zhao Y."/>
        </authorList>
    </citation>
    <scope>NUCLEOTIDE SEQUENCE</scope>
</reference>
<protein>
    <submittedName>
        <fullName evidence="2">Uncharacterized protein</fullName>
    </submittedName>
</protein>
<comment type="caution">
    <text evidence="2">The sequence shown here is derived from an EMBL/GenBank/DDBJ whole genome shotgun (WGS) entry which is preliminary data.</text>
</comment>
<feature type="compositionally biased region" description="Low complexity" evidence="1">
    <location>
        <begin position="272"/>
        <end position="286"/>
    </location>
</feature>
<feature type="compositionally biased region" description="Basic and acidic residues" evidence="1">
    <location>
        <begin position="153"/>
        <end position="163"/>
    </location>
</feature>
<dbReference type="EMBL" id="CAJGYO010000014">
    <property type="protein sequence ID" value="CAD6268498.1"/>
    <property type="molecule type" value="Genomic_DNA"/>
</dbReference>
<evidence type="ECO:0000256" key="1">
    <source>
        <dbReference type="SAM" id="MobiDB-lite"/>
    </source>
</evidence>
<feature type="compositionally biased region" description="Low complexity" evidence="1">
    <location>
        <begin position="255"/>
        <end position="265"/>
    </location>
</feature>
<evidence type="ECO:0000313" key="2">
    <source>
        <dbReference type="EMBL" id="CAD6268498.1"/>
    </source>
</evidence>
<name>A0A811RDZ5_9POAL</name>
<organism evidence="2 3">
    <name type="scientific">Miscanthus lutarioriparius</name>
    <dbReference type="NCBI Taxonomy" id="422564"/>
    <lineage>
        <taxon>Eukaryota</taxon>
        <taxon>Viridiplantae</taxon>
        <taxon>Streptophyta</taxon>
        <taxon>Embryophyta</taxon>
        <taxon>Tracheophyta</taxon>
        <taxon>Spermatophyta</taxon>
        <taxon>Magnoliopsida</taxon>
        <taxon>Liliopsida</taxon>
        <taxon>Poales</taxon>
        <taxon>Poaceae</taxon>
        <taxon>PACMAD clade</taxon>
        <taxon>Panicoideae</taxon>
        <taxon>Andropogonodae</taxon>
        <taxon>Andropogoneae</taxon>
        <taxon>Saccharinae</taxon>
        <taxon>Miscanthus</taxon>
    </lineage>
</organism>
<keyword evidence="3" id="KW-1185">Reference proteome</keyword>
<evidence type="ECO:0000313" key="3">
    <source>
        <dbReference type="Proteomes" id="UP000604825"/>
    </source>
</evidence>
<feature type="region of interest" description="Disordered" evidence="1">
    <location>
        <begin position="110"/>
        <end position="133"/>
    </location>
</feature>
<feature type="compositionally biased region" description="Pro residues" evidence="1">
    <location>
        <begin position="239"/>
        <end position="254"/>
    </location>
</feature>
<dbReference type="AlphaFoldDB" id="A0A811RDZ5"/>
<gene>
    <name evidence="2" type="ORF">NCGR_LOCUS51803</name>
</gene>